<dbReference type="KEGG" id="vg:9861705"/>
<evidence type="ECO:0000313" key="1">
    <source>
        <dbReference type="EMBL" id="ADM80141.1"/>
    </source>
</evidence>
<protein>
    <submittedName>
        <fullName evidence="1">Uncharacterized protein</fullName>
    </submittedName>
</protein>
<proteinExistence type="predicted"/>
<evidence type="ECO:0000313" key="2">
    <source>
        <dbReference type="Proteomes" id="UP000002236"/>
    </source>
</evidence>
<accession>E1A252</accession>
<gene>
    <name evidence="1" type="ORF">phiAS5_ORF0298</name>
</gene>
<sequence length="77" mass="9026">MRLNFAVNSIDELEDFSIDELKKFEYVTVSFGEESTVYIRDRGYELHYKITKYSNSVAFSSEFETVVRVGDKLIKEV</sequence>
<dbReference type="GeneID" id="9861705"/>
<name>E1A252_9CAUD</name>
<dbReference type="Proteomes" id="UP000002236">
    <property type="component" value="Segment"/>
</dbReference>
<reference evidence="1 2" key="1">
    <citation type="journal article" date="2012" name="Vet. Microbiol.">
        <title>Complete genome sequence and characterization of a broad-host range T4-like bacteriophage phiAS5 infecting Aeromonas salmonicida subsp. salmonicida.</title>
        <authorList>
            <person name="Kim J.H."/>
            <person name="Son J.S."/>
            <person name="Choi Y.J."/>
            <person name="Choresca C.H.Jr."/>
            <person name="Shin S.P."/>
            <person name="Han J.E."/>
            <person name="Jun J.W."/>
            <person name="Park S.C."/>
        </authorList>
    </citation>
    <scope>NUCLEOTIDE SEQUENCE [LARGE SCALE GENOMIC DNA]</scope>
</reference>
<dbReference type="RefSeq" id="YP_003969587.1">
    <property type="nucleotide sequence ID" value="NC_014636.1"/>
</dbReference>
<keyword evidence="2" id="KW-1185">Reference proteome</keyword>
<dbReference type="EMBL" id="HM452126">
    <property type="protein sequence ID" value="ADM80141.1"/>
    <property type="molecule type" value="Genomic_DNA"/>
</dbReference>
<dbReference type="OrthoDB" id="38900at10239"/>
<organism evidence="1 2">
    <name type="scientific">Aeromonas phage phiAS5</name>
    <dbReference type="NCBI Taxonomy" id="879630"/>
    <lineage>
        <taxon>Viruses</taxon>
        <taxon>Duplodnaviria</taxon>
        <taxon>Heunggongvirae</taxon>
        <taxon>Uroviricota</taxon>
        <taxon>Caudoviricetes</taxon>
        <taxon>Pantevenvirales</taxon>
        <taxon>Straboviridae</taxon>
        <taxon>Chrysonvirus</taxon>
        <taxon>Chrysonvirus as5</taxon>
    </lineage>
</organism>